<organism evidence="1 2">
    <name type="scientific">Araneus ventricosus</name>
    <name type="common">Orbweaver spider</name>
    <name type="synonym">Epeira ventricosa</name>
    <dbReference type="NCBI Taxonomy" id="182803"/>
    <lineage>
        <taxon>Eukaryota</taxon>
        <taxon>Metazoa</taxon>
        <taxon>Ecdysozoa</taxon>
        <taxon>Arthropoda</taxon>
        <taxon>Chelicerata</taxon>
        <taxon>Arachnida</taxon>
        <taxon>Araneae</taxon>
        <taxon>Araneomorphae</taxon>
        <taxon>Entelegynae</taxon>
        <taxon>Araneoidea</taxon>
        <taxon>Araneidae</taxon>
        <taxon>Araneus</taxon>
    </lineage>
</organism>
<dbReference type="EMBL" id="BGPR01033195">
    <property type="protein sequence ID" value="GBO07054.1"/>
    <property type="molecule type" value="Genomic_DNA"/>
</dbReference>
<evidence type="ECO:0000313" key="1">
    <source>
        <dbReference type="EMBL" id="GBO07054.1"/>
    </source>
</evidence>
<dbReference type="AlphaFoldDB" id="A0A4Y2U4X6"/>
<gene>
    <name evidence="1" type="ORF">AVEN_161531_1</name>
</gene>
<evidence type="ECO:0000313" key="2">
    <source>
        <dbReference type="Proteomes" id="UP000499080"/>
    </source>
</evidence>
<comment type="caution">
    <text evidence="1">The sequence shown here is derived from an EMBL/GenBank/DDBJ whole genome shotgun (WGS) entry which is preliminary data.</text>
</comment>
<sequence length="90" mass="9851">MDLVLFELLLSSPTMVAKFSPEAEAAVDKLEALGEDVTDVGQVEEHEGNAKDGVQNGHQLAPVGLWCDVAITWKDEKIDICWTDSGHRTE</sequence>
<proteinExistence type="predicted"/>
<protein>
    <submittedName>
        <fullName evidence="1">Uncharacterized protein</fullName>
    </submittedName>
</protein>
<reference evidence="1 2" key="1">
    <citation type="journal article" date="2019" name="Sci. Rep.">
        <title>Orb-weaving spider Araneus ventricosus genome elucidates the spidroin gene catalogue.</title>
        <authorList>
            <person name="Kono N."/>
            <person name="Nakamura H."/>
            <person name="Ohtoshi R."/>
            <person name="Moran D.A.P."/>
            <person name="Shinohara A."/>
            <person name="Yoshida Y."/>
            <person name="Fujiwara M."/>
            <person name="Mori M."/>
            <person name="Tomita M."/>
            <person name="Arakawa K."/>
        </authorList>
    </citation>
    <scope>NUCLEOTIDE SEQUENCE [LARGE SCALE GENOMIC DNA]</scope>
</reference>
<dbReference type="Proteomes" id="UP000499080">
    <property type="component" value="Unassembled WGS sequence"/>
</dbReference>
<keyword evidence="2" id="KW-1185">Reference proteome</keyword>
<accession>A0A4Y2U4X6</accession>
<name>A0A4Y2U4X6_ARAVE</name>